<evidence type="ECO:0000256" key="6">
    <source>
        <dbReference type="ARBA" id="ARBA00023136"/>
    </source>
</evidence>
<dbReference type="OrthoDB" id="1699231at2759"/>
<protein>
    <recommendedName>
        <fullName evidence="9">Sodium/calcium exchanger membrane region domain-containing protein</fullName>
    </recommendedName>
</protein>
<dbReference type="AlphaFoldDB" id="A0A1J8PY89"/>
<feature type="region of interest" description="Disordered" evidence="7">
    <location>
        <begin position="1"/>
        <end position="27"/>
    </location>
</feature>
<comment type="subcellular location">
    <subcellularLocation>
        <location evidence="1">Endomembrane system</location>
        <topology evidence="1">Multi-pass membrane protein</topology>
    </subcellularLocation>
</comment>
<evidence type="ECO:0000256" key="4">
    <source>
        <dbReference type="ARBA" id="ARBA00022989"/>
    </source>
</evidence>
<dbReference type="GO" id="GO:0006874">
    <property type="term" value="P:intracellular calcium ion homeostasis"/>
    <property type="evidence" value="ECO:0007669"/>
    <property type="project" value="TreeGrafter"/>
</dbReference>
<keyword evidence="6 8" id="KW-0472">Membrane</keyword>
<feature type="transmembrane region" description="Helical" evidence="8">
    <location>
        <begin position="432"/>
        <end position="452"/>
    </location>
</feature>
<feature type="transmembrane region" description="Helical" evidence="8">
    <location>
        <begin position="212"/>
        <end position="231"/>
    </location>
</feature>
<proteinExistence type="predicted"/>
<dbReference type="PANTHER" id="PTHR31503:SF20">
    <property type="entry name" value="CA(2+)_H(+) EXCHANGER, PUTATIVE (EUROFUNG)-RELATED"/>
    <property type="match status" value="1"/>
</dbReference>
<keyword evidence="2" id="KW-0813">Transport</keyword>
<evidence type="ECO:0000256" key="5">
    <source>
        <dbReference type="ARBA" id="ARBA00023065"/>
    </source>
</evidence>
<dbReference type="Proteomes" id="UP000183567">
    <property type="component" value="Unassembled WGS sequence"/>
</dbReference>
<dbReference type="GO" id="GO:0015369">
    <property type="term" value="F:calcium:proton antiporter activity"/>
    <property type="evidence" value="ECO:0007669"/>
    <property type="project" value="TreeGrafter"/>
</dbReference>
<dbReference type="STRING" id="180088.A0A1J8PY89"/>
<gene>
    <name evidence="10" type="ORF">AZE42_05781</name>
</gene>
<keyword evidence="3 8" id="KW-0812">Transmembrane</keyword>
<feature type="transmembrane region" description="Helical" evidence="8">
    <location>
        <begin position="169"/>
        <end position="191"/>
    </location>
</feature>
<feature type="transmembrane region" description="Helical" evidence="8">
    <location>
        <begin position="464"/>
        <end position="481"/>
    </location>
</feature>
<accession>A0A1J8PY89</accession>
<evidence type="ECO:0000313" key="11">
    <source>
        <dbReference type="Proteomes" id="UP000183567"/>
    </source>
</evidence>
<dbReference type="GO" id="GO:0012505">
    <property type="term" value="C:endomembrane system"/>
    <property type="evidence" value="ECO:0007669"/>
    <property type="project" value="UniProtKB-SubCell"/>
</dbReference>
<sequence>MTERRGTHHRSLSPDSPDSPDPHHENHMMVSFTRAGSDHGESTSTPLSCPDLELGKPKTTWHRFLGRGRKKVGVWQSIKNIYGCSWLNVLLVLTPIAWWSHFNENINSNIVFALCFAAIVPHECLFDYCGEQMALYCGQDLGDLLTITLNNAVEVTLAIMLLLKCELKLLQSTISGIILLHLLLVPGAAFLTGGAKIWEQDLHPAHTQLNHTLLTLGVMALLLPAAFYAAISGSSSTVSTNGDLDSLGSATQFDFLTMSRGLAVLLLLAYIASRIYYHNPPGPGHDGHGNTMLDHPKTPQQLLEEDKKLQRKEPEANQWVCICFLLFNIAIMAVTSEWLVDSIEPVRHVSGITQEWFGLVLLPIVSFSADGAVAVGYFAQKALRQVWSKTNDPEPPTTLAKAQAIDLSIQFVLLWMPFLTLLGWWTNRPFSLLFDFFEVALLLGACFLVNFVTADSKTNWVEGYILLSFYAMIVLCTWFYTGESSVANLLLCPGESEATA</sequence>
<evidence type="ECO:0000256" key="3">
    <source>
        <dbReference type="ARBA" id="ARBA00022692"/>
    </source>
</evidence>
<evidence type="ECO:0000256" key="1">
    <source>
        <dbReference type="ARBA" id="ARBA00004127"/>
    </source>
</evidence>
<evidence type="ECO:0000259" key="9">
    <source>
        <dbReference type="Pfam" id="PF01699"/>
    </source>
</evidence>
<feature type="domain" description="Sodium/calcium exchanger membrane region" evidence="9">
    <location>
        <begin position="322"/>
        <end position="478"/>
    </location>
</feature>
<dbReference type="PANTHER" id="PTHR31503">
    <property type="entry name" value="VACUOLAR CALCIUM ION TRANSPORTER"/>
    <property type="match status" value="1"/>
</dbReference>
<evidence type="ECO:0000256" key="8">
    <source>
        <dbReference type="SAM" id="Phobius"/>
    </source>
</evidence>
<comment type="caution">
    <text evidence="10">The sequence shown here is derived from an EMBL/GenBank/DDBJ whole genome shotgun (WGS) entry which is preliminary data.</text>
</comment>
<dbReference type="InterPro" id="IPR004837">
    <property type="entry name" value="NaCa_Exmemb"/>
</dbReference>
<keyword evidence="11" id="KW-1185">Reference proteome</keyword>
<feature type="transmembrane region" description="Helical" evidence="8">
    <location>
        <begin position="80"/>
        <end position="98"/>
    </location>
</feature>
<keyword evidence="4 8" id="KW-1133">Transmembrane helix</keyword>
<dbReference type="Pfam" id="PF01699">
    <property type="entry name" value="Na_Ca_ex"/>
    <property type="match status" value="1"/>
</dbReference>
<reference evidence="10 11" key="1">
    <citation type="submission" date="2016-03" db="EMBL/GenBank/DDBJ databases">
        <title>Comparative genomics of the ectomycorrhizal sister species Rhizopogon vinicolor and Rhizopogon vesiculosus (Basidiomycota: Boletales) reveals a divergence of the mating type B locus.</title>
        <authorList>
            <person name="Mujic A.B."/>
            <person name="Kuo A."/>
            <person name="Tritt A."/>
            <person name="Lipzen A."/>
            <person name="Chen C."/>
            <person name="Johnson J."/>
            <person name="Sharma A."/>
            <person name="Barry K."/>
            <person name="Grigoriev I.V."/>
            <person name="Spatafora J.W."/>
        </authorList>
    </citation>
    <scope>NUCLEOTIDE SEQUENCE [LARGE SCALE GENOMIC DNA]</scope>
    <source>
        <strain evidence="10 11">AM-OR11-056</strain>
    </source>
</reference>
<feature type="transmembrane region" description="Helical" evidence="8">
    <location>
        <begin position="356"/>
        <end position="379"/>
    </location>
</feature>
<feature type="transmembrane region" description="Helical" evidence="8">
    <location>
        <begin position="251"/>
        <end position="272"/>
    </location>
</feature>
<evidence type="ECO:0000256" key="2">
    <source>
        <dbReference type="ARBA" id="ARBA00022448"/>
    </source>
</evidence>
<keyword evidence="5" id="KW-0406">Ion transport</keyword>
<feature type="transmembrane region" description="Helical" evidence="8">
    <location>
        <begin position="407"/>
        <end position="426"/>
    </location>
</feature>
<evidence type="ECO:0000256" key="7">
    <source>
        <dbReference type="SAM" id="MobiDB-lite"/>
    </source>
</evidence>
<dbReference type="EMBL" id="LVVM01004166">
    <property type="protein sequence ID" value="OJA13423.1"/>
    <property type="molecule type" value="Genomic_DNA"/>
</dbReference>
<feature type="compositionally biased region" description="Basic residues" evidence="7">
    <location>
        <begin position="1"/>
        <end position="11"/>
    </location>
</feature>
<feature type="transmembrane region" description="Helical" evidence="8">
    <location>
        <begin position="316"/>
        <end position="336"/>
    </location>
</feature>
<organism evidence="10 11">
    <name type="scientific">Rhizopogon vesiculosus</name>
    <dbReference type="NCBI Taxonomy" id="180088"/>
    <lineage>
        <taxon>Eukaryota</taxon>
        <taxon>Fungi</taxon>
        <taxon>Dikarya</taxon>
        <taxon>Basidiomycota</taxon>
        <taxon>Agaricomycotina</taxon>
        <taxon>Agaricomycetes</taxon>
        <taxon>Agaricomycetidae</taxon>
        <taxon>Boletales</taxon>
        <taxon>Suillineae</taxon>
        <taxon>Rhizopogonaceae</taxon>
        <taxon>Rhizopogon</taxon>
    </lineage>
</organism>
<evidence type="ECO:0000313" key="10">
    <source>
        <dbReference type="EMBL" id="OJA13423.1"/>
    </source>
</evidence>
<name>A0A1J8PY89_9AGAM</name>
<dbReference type="GO" id="GO:0000329">
    <property type="term" value="C:fungal-type vacuole membrane"/>
    <property type="evidence" value="ECO:0007669"/>
    <property type="project" value="TreeGrafter"/>
</dbReference>
<dbReference type="InterPro" id="IPR004713">
    <property type="entry name" value="CaH_exchang"/>
</dbReference>